<dbReference type="EMBL" id="JBHSAB010000029">
    <property type="protein sequence ID" value="MFC3909721.1"/>
    <property type="molecule type" value="Genomic_DNA"/>
</dbReference>
<evidence type="ECO:0000313" key="1">
    <source>
        <dbReference type="EMBL" id="MFC3909721.1"/>
    </source>
</evidence>
<protein>
    <submittedName>
        <fullName evidence="1">Uncharacterized protein</fullName>
    </submittedName>
</protein>
<evidence type="ECO:0000313" key="2">
    <source>
        <dbReference type="Proteomes" id="UP001595758"/>
    </source>
</evidence>
<organism evidence="1 2">
    <name type="scientific">Legionella dresdenensis</name>
    <dbReference type="NCBI Taxonomy" id="450200"/>
    <lineage>
        <taxon>Bacteria</taxon>
        <taxon>Pseudomonadati</taxon>
        <taxon>Pseudomonadota</taxon>
        <taxon>Gammaproteobacteria</taxon>
        <taxon>Legionellales</taxon>
        <taxon>Legionellaceae</taxon>
        <taxon>Legionella</taxon>
    </lineage>
</organism>
<dbReference type="Proteomes" id="UP001595758">
    <property type="component" value="Unassembled WGS sequence"/>
</dbReference>
<reference evidence="2" key="1">
    <citation type="journal article" date="2019" name="Int. J. Syst. Evol. Microbiol.">
        <title>The Global Catalogue of Microorganisms (GCM) 10K type strain sequencing project: providing services to taxonomists for standard genome sequencing and annotation.</title>
        <authorList>
            <consortium name="The Broad Institute Genomics Platform"/>
            <consortium name="The Broad Institute Genome Sequencing Center for Infectious Disease"/>
            <person name="Wu L."/>
            <person name="Ma J."/>
        </authorList>
    </citation>
    <scope>NUCLEOTIDE SEQUENCE [LARGE SCALE GENOMIC DNA]</scope>
    <source>
        <strain evidence="2">CCUG 59858</strain>
    </source>
</reference>
<accession>A0ABV8CI54</accession>
<gene>
    <name evidence="1" type="ORF">ACFORL_11635</name>
</gene>
<keyword evidence="2" id="KW-1185">Reference proteome</keyword>
<name>A0ABV8CI54_9GAMM</name>
<proteinExistence type="predicted"/>
<comment type="caution">
    <text evidence="1">The sequence shown here is derived from an EMBL/GenBank/DDBJ whole genome shotgun (WGS) entry which is preliminary data.</text>
</comment>
<sequence length="319" mass="36766">MDLFENAIAAIQVGIEDFESTDERRALSSVRNIFSGLVLLYKSKLWELSPQNDEYLLIKTDLLYQIQDDRVFVSSKKPKDRPGKTVTIHQIQERFDSLCIDVNWELFDKLKKERDNIEHFYSSRDNLLLRNTVNDAFSLISSFIESHLELDVKETLGQEYWQALITNKNVYNAEKEKCDRSIESIECSFDWVKPYLNKITCEFCGSDLVSISEGSLYEFNCVELKCRNCDKSITDIPGYVVNMIARERFDFEASKLGLSDIAICPSCSEECFVKGENVCIACDYEPDNLVCRYCEAETDIEDLDDSSICGYCNHQLSKD</sequence>
<dbReference type="RefSeq" id="WP_382344208.1">
    <property type="nucleotide sequence ID" value="NZ_JBHSAB010000029.1"/>
</dbReference>